<feature type="region of interest" description="Disordered" evidence="8">
    <location>
        <begin position="742"/>
        <end position="762"/>
    </location>
</feature>
<dbReference type="PROSITE" id="PS50109">
    <property type="entry name" value="HIS_KIN"/>
    <property type="match status" value="1"/>
</dbReference>
<dbReference type="InterPro" id="IPR011006">
    <property type="entry name" value="CheY-like_superfamily"/>
</dbReference>
<dbReference type="PRINTS" id="PR00344">
    <property type="entry name" value="BCTRLSENSOR"/>
</dbReference>
<dbReference type="Pfam" id="PF00512">
    <property type="entry name" value="HisKA"/>
    <property type="match status" value="1"/>
</dbReference>
<dbReference type="SUPFAM" id="SSF47384">
    <property type="entry name" value="Homodimeric domain of signal transducing histidine kinase"/>
    <property type="match status" value="1"/>
</dbReference>
<dbReference type="SUPFAM" id="SSF52172">
    <property type="entry name" value="CheY-like"/>
    <property type="match status" value="1"/>
</dbReference>
<evidence type="ECO:0000256" key="1">
    <source>
        <dbReference type="ARBA" id="ARBA00000085"/>
    </source>
</evidence>
<dbReference type="Gene3D" id="1.10.287.130">
    <property type="match status" value="1"/>
</dbReference>
<protein>
    <recommendedName>
        <fullName evidence="2">histidine kinase</fullName>
        <ecNumber evidence="2">2.7.13.3</ecNumber>
    </recommendedName>
</protein>
<dbReference type="AlphaFoldDB" id="A0A2L0F072"/>
<dbReference type="Proteomes" id="UP000238348">
    <property type="component" value="Chromosome"/>
</dbReference>
<evidence type="ECO:0000256" key="3">
    <source>
        <dbReference type="ARBA" id="ARBA00022553"/>
    </source>
</evidence>
<dbReference type="InterPro" id="IPR029016">
    <property type="entry name" value="GAF-like_dom_sf"/>
</dbReference>
<dbReference type="InterPro" id="IPR003661">
    <property type="entry name" value="HisK_dim/P_dom"/>
</dbReference>
<evidence type="ECO:0000259" key="10">
    <source>
        <dbReference type="PROSITE" id="PS50110"/>
    </source>
</evidence>
<evidence type="ECO:0000313" key="12">
    <source>
        <dbReference type="Proteomes" id="UP000238348"/>
    </source>
</evidence>
<accession>A0A2L0F072</accession>
<dbReference type="Pfam" id="PF00072">
    <property type="entry name" value="Response_reg"/>
    <property type="match status" value="1"/>
</dbReference>
<dbReference type="Pfam" id="PF13185">
    <property type="entry name" value="GAF_2"/>
    <property type="match status" value="1"/>
</dbReference>
<dbReference type="Gene3D" id="3.30.450.20">
    <property type="entry name" value="PAS domain"/>
    <property type="match status" value="1"/>
</dbReference>
<dbReference type="Gene3D" id="3.30.565.10">
    <property type="entry name" value="Histidine kinase-like ATPase, C-terminal domain"/>
    <property type="match status" value="1"/>
</dbReference>
<evidence type="ECO:0000256" key="7">
    <source>
        <dbReference type="SAM" id="Coils"/>
    </source>
</evidence>
<dbReference type="Pfam" id="PF02518">
    <property type="entry name" value="HATPase_c"/>
    <property type="match status" value="1"/>
</dbReference>
<dbReference type="InterPro" id="IPR036890">
    <property type="entry name" value="HATPase_C_sf"/>
</dbReference>
<dbReference type="FunFam" id="3.30.565.10:FF:000010">
    <property type="entry name" value="Sensor histidine kinase RcsC"/>
    <property type="match status" value="1"/>
</dbReference>
<dbReference type="PANTHER" id="PTHR43547:SF2">
    <property type="entry name" value="HYBRID SIGNAL TRANSDUCTION HISTIDINE KINASE C"/>
    <property type="match status" value="1"/>
</dbReference>
<evidence type="ECO:0000256" key="2">
    <source>
        <dbReference type="ARBA" id="ARBA00012438"/>
    </source>
</evidence>
<sequence>MSDHEEEQLLRSVALQNARSILIARQRAEQELLRTKEELEARTAELARSLAMMRATLESSTDGILVVDRAGDVTDFNENFLLLWQLPREAVASSPYRRVLDRISRQFHDPQRFLDRVEEVLRTAPRESYDLLELADGRVFERFSKIQMVEDRDVGRVWTLRDITARRRAEEALRDETRILELLNQTGSVIASTLDLQRLVQSVTDAATQLSGAEFGAFFYNTRDATGDAYLLYTLSGAPREAFERFGHPRATALFGPTFRGEGTIRCDDVLLDPRYGKMAPHHGMPPGHLPVRSYLAVPVISRTGETIGGLFFGHSQTGVFTDRAERLVEGVAAQASVAIDNARLYEEVKRAADERARLLEAERASRVELERVGVMKDEFLATLSHELRTPLNAILGWSELLLDQTGEDAEWRRGIETIARNARAQAQLIADLLDMNRIISGKLRLDVQRTDLAAVIDAAVDSVRPSVEAKGIRLRKIIDPLAGPVSGDPNRLQQVVWNLLSNAVKFTPSDGKIDVLLEGAGSRVEITVRDSGVGIKPELLPQVFERFRQADSSTTRRYGGLGLGLSIVKQLVELHGGTVHVESPGEGSGAMFVVRLPLQVARESHPLEDPTRTKDTPDRRGDIALSGIKVLVVEDEPDARELVRWVLARSNAHVVTASSAAEGLGLLKRERPDVMISDIGMPDMDGYQLMREVRSLPPSEGGTTPAIALTAFARAEDRTRAMLAGYQVHLTKPIEPRELAASVRSLAGQPDGADGAQTRKG</sequence>
<dbReference type="SUPFAM" id="SSF55874">
    <property type="entry name" value="ATPase domain of HSP90 chaperone/DNA topoisomerase II/histidine kinase"/>
    <property type="match status" value="1"/>
</dbReference>
<dbReference type="SMART" id="SM00448">
    <property type="entry name" value="REC"/>
    <property type="match status" value="1"/>
</dbReference>
<keyword evidence="3 6" id="KW-0597">Phosphoprotein</keyword>
<comment type="catalytic activity">
    <reaction evidence="1">
        <text>ATP + protein L-histidine = ADP + protein N-phospho-L-histidine.</text>
        <dbReference type="EC" id="2.7.13.3"/>
    </reaction>
</comment>
<dbReference type="SMART" id="SM00387">
    <property type="entry name" value="HATPase_c"/>
    <property type="match status" value="1"/>
</dbReference>
<dbReference type="PANTHER" id="PTHR43547">
    <property type="entry name" value="TWO-COMPONENT HISTIDINE KINASE"/>
    <property type="match status" value="1"/>
</dbReference>
<dbReference type="EC" id="2.7.13.3" evidence="2"/>
<keyword evidence="7" id="KW-0175">Coiled coil</keyword>
<reference evidence="11 12" key="1">
    <citation type="submission" date="2015-09" db="EMBL/GenBank/DDBJ databases">
        <title>Sorangium comparison.</title>
        <authorList>
            <person name="Zaburannyi N."/>
            <person name="Bunk B."/>
            <person name="Overmann J."/>
            <person name="Mueller R."/>
        </authorList>
    </citation>
    <scope>NUCLEOTIDE SEQUENCE [LARGE SCALE GENOMIC DNA]</scope>
    <source>
        <strain evidence="11 12">So ce26</strain>
    </source>
</reference>
<dbReference type="CDD" id="cd00082">
    <property type="entry name" value="HisKA"/>
    <property type="match status" value="1"/>
</dbReference>
<evidence type="ECO:0000256" key="8">
    <source>
        <dbReference type="SAM" id="MobiDB-lite"/>
    </source>
</evidence>
<dbReference type="RefSeq" id="WP_104983403.1">
    <property type="nucleotide sequence ID" value="NZ_CP012673.1"/>
</dbReference>
<name>A0A2L0F072_SORCE</name>
<dbReference type="EMBL" id="CP012673">
    <property type="protein sequence ID" value="AUX44951.1"/>
    <property type="molecule type" value="Genomic_DNA"/>
</dbReference>
<feature type="domain" description="Response regulatory" evidence="10">
    <location>
        <begin position="630"/>
        <end position="748"/>
    </location>
</feature>
<evidence type="ECO:0000256" key="4">
    <source>
        <dbReference type="ARBA" id="ARBA00022679"/>
    </source>
</evidence>
<dbReference type="SUPFAM" id="SSF55781">
    <property type="entry name" value="GAF domain-like"/>
    <property type="match status" value="1"/>
</dbReference>
<dbReference type="Gene3D" id="3.40.50.2300">
    <property type="match status" value="1"/>
</dbReference>
<keyword evidence="5 11" id="KW-0418">Kinase</keyword>
<dbReference type="CDD" id="cd00130">
    <property type="entry name" value="PAS"/>
    <property type="match status" value="1"/>
</dbReference>
<dbReference type="InterPro" id="IPR035965">
    <property type="entry name" value="PAS-like_dom_sf"/>
</dbReference>
<keyword evidence="4" id="KW-0808">Transferase</keyword>
<evidence type="ECO:0000313" key="11">
    <source>
        <dbReference type="EMBL" id="AUX44951.1"/>
    </source>
</evidence>
<feature type="domain" description="Histidine kinase" evidence="9">
    <location>
        <begin position="383"/>
        <end position="601"/>
    </location>
</feature>
<dbReference type="InterPro" id="IPR036097">
    <property type="entry name" value="HisK_dim/P_sf"/>
</dbReference>
<dbReference type="Gene3D" id="3.30.450.40">
    <property type="match status" value="1"/>
</dbReference>
<dbReference type="InterPro" id="IPR001789">
    <property type="entry name" value="Sig_transdc_resp-reg_receiver"/>
</dbReference>
<dbReference type="SMART" id="SM00388">
    <property type="entry name" value="HisKA"/>
    <property type="match status" value="1"/>
</dbReference>
<feature type="modified residue" description="4-aspartylphosphate" evidence="6">
    <location>
        <position position="679"/>
    </location>
</feature>
<gene>
    <name evidence="11" type="ORF">SOCE26_064210</name>
</gene>
<dbReference type="SMART" id="SM00091">
    <property type="entry name" value="PAS"/>
    <property type="match status" value="1"/>
</dbReference>
<dbReference type="PROSITE" id="PS50110">
    <property type="entry name" value="RESPONSE_REGULATORY"/>
    <property type="match status" value="1"/>
</dbReference>
<evidence type="ECO:0000256" key="6">
    <source>
        <dbReference type="PROSITE-ProRule" id="PRU00169"/>
    </source>
</evidence>
<dbReference type="NCBIfam" id="TIGR00229">
    <property type="entry name" value="sensory_box"/>
    <property type="match status" value="1"/>
</dbReference>
<dbReference type="InterPro" id="IPR003018">
    <property type="entry name" value="GAF"/>
</dbReference>
<dbReference type="InterPro" id="IPR005467">
    <property type="entry name" value="His_kinase_dom"/>
</dbReference>
<dbReference type="InterPro" id="IPR000014">
    <property type="entry name" value="PAS"/>
</dbReference>
<evidence type="ECO:0000256" key="5">
    <source>
        <dbReference type="ARBA" id="ARBA00022777"/>
    </source>
</evidence>
<organism evidence="11 12">
    <name type="scientific">Sorangium cellulosum</name>
    <name type="common">Polyangium cellulosum</name>
    <dbReference type="NCBI Taxonomy" id="56"/>
    <lineage>
        <taxon>Bacteria</taxon>
        <taxon>Pseudomonadati</taxon>
        <taxon>Myxococcota</taxon>
        <taxon>Polyangia</taxon>
        <taxon>Polyangiales</taxon>
        <taxon>Polyangiaceae</taxon>
        <taxon>Sorangium</taxon>
    </lineage>
</organism>
<dbReference type="OrthoDB" id="174578at2"/>
<proteinExistence type="predicted"/>
<dbReference type="CDD" id="cd17580">
    <property type="entry name" value="REC_2_DhkD-like"/>
    <property type="match status" value="1"/>
</dbReference>
<dbReference type="InterPro" id="IPR004358">
    <property type="entry name" value="Sig_transdc_His_kin-like_C"/>
</dbReference>
<dbReference type="InterPro" id="IPR003594">
    <property type="entry name" value="HATPase_dom"/>
</dbReference>
<dbReference type="SUPFAM" id="SSF55785">
    <property type="entry name" value="PYP-like sensor domain (PAS domain)"/>
    <property type="match status" value="1"/>
</dbReference>
<dbReference type="Pfam" id="PF12860">
    <property type="entry name" value="PAS_7"/>
    <property type="match status" value="1"/>
</dbReference>
<dbReference type="SMART" id="SM00065">
    <property type="entry name" value="GAF"/>
    <property type="match status" value="1"/>
</dbReference>
<dbReference type="CDD" id="cd16922">
    <property type="entry name" value="HATPase_EvgS-ArcB-TorS-like"/>
    <property type="match status" value="1"/>
</dbReference>
<evidence type="ECO:0000259" key="9">
    <source>
        <dbReference type="PROSITE" id="PS50109"/>
    </source>
</evidence>
<feature type="coiled-coil region" evidence="7">
    <location>
        <begin position="25"/>
        <end position="56"/>
    </location>
</feature>
<dbReference type="GO" id="GO:0000155">
    <property type="term" value="F:phosphorelay sensor kinase activity"/>
    <property type="evidence" value="ECO:0007669"/>
    <property type="project" value="InterPro"/>
</dbReference>